<feature type="region of interest" description="Disordered" evidence="1">
    <location>
        <begin position="257"/>
        <end position="277"/>
    </location>
</feature>
<proteinExistence type="predicted"/>
<evidence type="ECO:0000313" key="2">
    <source>
        <dbReference type="EMBL" id="KAF6134079.1"/>
    </source>
</evidence>
<comment type="caution">
    <text evidence="2">The sequence shown here is derived from an EMBL/GenBank/DDBJ whole genome shotgun (WGS) entry which is preliminary data.</text>
</comment>
<dbReference type="Proteomes" id="UP000541444">
    <property type="component" value="Unassembled WGS sequence"/>
</dbReference>
<dbReference type="EMBL" id="JACGCM010002892">
    <property type="protein sequence ID" value="KAF6134079.1"/>
    <property type="molecule type" value="Genomic_DNA"/>
</dbReference>
<name>A0A7J7KUP3_9MAGN</name>
<keyword evidence="3" id="KW-1185">Reference proteome</keyword>
<feature type="region of interest" description="Disordered" evidence="1">
    <location>
        <begin position="1"/>
        <end position="22"/>
    </location>
</feature>
<organism evidence="2 3">
    <name type="scientific">Kingdonia uniflora</name>
    <dbReference type="NCBI Taxonomy" id="39325"/>
    <lineage>
        <taxon>Eukaryota</taxon>
        <taxon>Viridiplantae</taxon>
        <taxon>Streptophyta</taxon>
        <taxon>Embryophyta</taxon>
        <taxon>Tracheophyta</taxon>
        <taxon>Spermatophyta</taxon>
        <taxon>Magnoliopsida</taxon>
        <taxon>Ranunculales</taxon>
        <taxon>Circaeasteraceae</taxon>
        <taxon>Kingdonia</taxon>
    </lineage>
</organism>
<sequence>MNRSESTDMVKTRSQSSREAASRRIKQLLTMEDSVDKNWSKVIGEESPERCENERIVDLFSADAPYEGQHFDTGDDACLWYERYGRGQGFSTRIQAFIMTRWTIGANKFSRSYDKSLLEGDNLRHALRHSHLSLHASILFERASKMKEIFNFAVLKLDELESYLQNYDDALTQIDASQQNISTSVTDSLVSGPMILNPLVVQTKGRAKIDHKKMARWKGEMEEAVMKKKRTCKSCGVLGNHDKRTCPLLKMMIAESRDNNNGESIQPLYSNSDKHNI</sequence>
<accession>A0A7J7KUP3</accession>
<dbReference type="AlphaFoldDB" id="A0A7J7KUP3"/>
<feature type="compositionally biased region" description="Basic and acidic residues" evidence="1">
    <location>
        <begin position="1"/>
        <end position="11"/>
    </location>
</feature>
<protein>
    <recommendedName>
        <fullName evidence="4">FAR1 domain-containing protein</fullName>
    </recommendedName>
</protein>
<evidence type="ECO:0008006" key="4">
    <source>
        <dbReference type="Google" id="ProtNLM"/>
    </source>
</evidence>
<evidence type="ECO:0000256" key="1">
    <source>
        <dbReference type="SAM" id="MobiDB-lite"/>
    </source>
</evidence>
<gene>
    <name evidence="2" type="ORF">GIB67_005089</name>
</gene>
<evidence type="ECO:0000313" key="3">
    <source>
        <dbReference type="Proteomes" id="UP000541444"/>
    </source>
</evidence>
<reference evidence="2 3" key="1">
    <citation type="journal article" date="2020" name="IScience">
        <title>Genome Sequencing of the Endangered Kingdonia uniflora (Circaeasteraceae, Ranunculales) Reveals Potential Mechanisms of Evolutionary Specialization.</title>
        <authorList>
            <person name="Sun Y."/>
            <person name="Deng T."/>
            <person name="Zhang A."/>
            <person name="Moore M.J."/>
            <person name="Landis J.B."/>
            <person name="Lin N."/>
            <person name="Zhang H."/>
            <person name="Zhang X."/>
            <person name="Huang J."/>
            <person name="Zhang X."/>
            <person name="Sun H."/>
            <person name="Wang H."/>
        </authorList>
    </citation>
    <scope>NUCLEOTIDE SEQUENCE [LARGE SCALE GENOMIC DNA]</scope>
    <source>
        <strain evidence="2">TB1705</strain>
        <tissue evidence="2">Leaf</tissue>
    </source>
</reference>
<feature type="compositionally biased region" description="Polar residues" evidence="1">
    <location>
        <begin position="261"/>
        <end position="271"/>
    </location>
</feature>